<keyword evidence="2" id="KW-1185">Reference proteome</keyword>
<evidence type="ECO:0000313" key="2">
    <source>
        <dbReference type="Proteomes" id="UP001589818"/>
    </source>
</evidence>
<protein>
    <submittedName>
        <fullName evidence="1">Glycosyl hydrolase</fullName>
    </submittedName>
</protein>
<dbReference type="RefSeq" id="WP_256555496.1">
    <property type="nucleotide sequence ID" value="NZ_JANHOF010000012.1"/>
</dbReference>
<evidence type="ECO:0000313" key="1">
    <source>
        <dbReference type="EMBL" id="MFC0396667.1"/>
    </source>
</evidence>
<proteinExistence type="predicted"/>
<dbReference type="InterPro" id="IPR053161">
    <property type="entry name" value="Ulvan_degrading_GH"/>
</dbReference>
<dbReference type="PANTHER" id="PTHR36848:SF2">
    <property type="entry name" value="SECRETED PROTEIN"/>
    <property type="match status" value="1"/>
</dbReference>
<sequence>MKDVGMPVAAGLLEQFKQPSTAYRSLPFWSWNDRMSADEIKAQIQEMSKQGMGGFFMHSREGLETEYMGEEWMACIQAAVAEAKAAGMKAWLYDEDRFPSGGAGGSVPRLGGDAYRSKALTMEVTAGHKQEVTSGIIAIFAASVEGDVLHHCRQVEQTDPDLLLDGEVWLVLRREISGPCEWFNDESPVDNLNPDAVAAFIEGTHEPYKAVIGDEFGKTVPGIFTDEPSIADFHSVYTRPWLPWTDEFASYFQERRGYELEPLLPYLFFHGEHSAKTRHDYWRTITDRFCAAYSQQLGQWCEDNEIAYTGHYLIEHNLGIGTRVSGAIMPHYRYQQVPGIDLLGEQADEYITVKQCTSVANQYRRPVVLSEMYGCCGWDFTFEGQKWVGDWQFALGVNVRCQHLSLYSLKGCRKRDFPPVFNYNTSWWKYNHVTEDYFARISAVMTEGIAVRDVLVIHPSSTLWTMIGCDPYVYKGWEDPNLLRANRYEEGFDKLIRTMLGFHYDFDFGDETIIEEKGHVTDGSFFVNYAGYRVVVLPRLHTLLGSTMKLLLAFMDAGGTVISVGQGITRIDGELSDEVYTLYSHEGMRIVGNEAELCSMLESVLPRQVSIRRRTSGEAPEFLYYLKEMPDCYALFVVNNDRNAGQEVEIALARVGRLEQWDLLTGETKEMGAEIRKDGMSFIANFGPAGSRLYVIHKDSQPKAALSTFSYAQTHELRLCDAMLGPVSTFSRTMPNALLLDTCSYRLEEDDWSETMFVWEAQKHVRDLLGMRQVHYNGLPQRYKWIDEPHPANETRIALRYSFEVQAVPERDVFLVLEQAEQ</sequence>
<reference evidence="1 2" key="1">
    <citation type="submission" date="2024-09" db="EMBL/GenBank/DDBJ databases">
        <authorList>
            <person name="Sun Q."/>
            <person name="Mori K."/>
        </authorList>
    </citation>
    <scope>NUCLEOTIDE SEQUENCE [LARGE SCALE GENOMIC DNA]</scope>
    <source>
        <strain evidence="1 2">CCM 4839</strain>
    </source>
</reference>
<organism evidence="1 2">
    <name type="scientific">Paenibacillus mendelii</name>
    <dbReference type="NCBI Taxonomy" id="206163"/>
    <lineage>
        <taxon>Bacteria</taxon>
        <taxon>Bacillati</taxon>
        <taxon>Bacillota</taxon>
        <taxon>Bacilli</taxon>
        <taxon>Bacillales</taxon>
        <taxon>Paenibacillaceae</taxon>
        <taxon>Paenibacillus</taxon>
    </lineage>
</organism>
<comment type="caution">
    <text evidence="1">The sequence shown here is derived from an EMBL/GenBank/DDBJ whole genome shotgun (WGS) entry which is preliminary data.</text>
</comment>
<dbReference type="InterPro" id="IPR029062">
    <property type="entry name" value="Class_I_gatase-like"/>
</dbReference>
<dbReference type="GO" id="GO:0016787">
    <property type="term" value="F:hydrolase activity"/>
    <property type="evidence" value="ECO:0007669"/>
    <property type="project" value="UniProtKB-KW"/>
</dbReference>
<dbReference type="PANTHER" id="PTHR36848">
    <property type="entry name" value="DNA-BINDING PROTEIN (PUTATIVE SECRETED PROTEIN)-RELATED"/>
    <property type="match status" value="1"/>
</dbReference>
<name>A0ABV6JM87_9BACL</name>
<dbReference type="EMBL" id="JBHLVF010000064">
    <property type="protein sequence ID" value="MFC0396667.1"/>
    <property type="molecule type" value="Genomic_DNA"/>
</dbReference>
<dbReference type="Pfam" id="PF17132">
    <property type="entry name" value="Glyco_hydro_106"/>
    <property type="match status" value="1"/>
</dbReference>
<dbReference type="Proteomes" id="UP001589818">
    <property type="component" value="Unassembled WGS sequence"/>
</dbReference>
<dbReference type="Gene3D" id="3.40.50.880">
    <property type="match status" value="1"/>
</dbReference>
<accession>A0ABV6JM87</accession>
<dbReference type="CDD" id="cd03143">
    <property type="entry name" value="A4_beta-galactosidase_middle_domain"/>
    <property type="match status" value="1"/>
</dbReference>
<keyword evidence="1" id="KW-0378">Hydrolase</keyword>
<gene>
    <name evidence="1" type="ORF">ACFFJ8_35625</name>
</gene>